<dbReference type="InterPro" id="IPR003661">
    <property type="entry name" value="HisK_dim/P_dom"/>
</dbReference>
<dbReference type="PROSITE" id="PS50109">
    <property type="entry name" value="HIS_KIN"/>
    <property type="match status" value="1"/>
</dbReference>
<dbReference type="SUPFAM" id="SSF55874">
    <property type="entry name" value="ATPase domain of HSP90 chaperone/DNA topoisomerase II/histidine kinase"/>
    <property type="match status" value="1"/>
</dbReference>
<dbReference type="InterPro" id="IPR000700">
    <property type="entry name" value="PAS-assoc_C"/>
</dbReference>
<keyword evidence="6" id="KW-0812">Transmembrane</keyword>
<dbReference type="EMBL" id="AUYB01000137">
    <property type="protein sequence ID" value="KZN31609.1"/>
    <property type="molecule type" value="Genomic_DNA"/>
</dbReference>
<evidence type="ECO:0000256" key="2">
    <source>
        <dbReference type="ARBA" id="ARBA00012438"/>
    </source>
</evidence>
<dbReference type="PRINTS" id="PR00344">
    <property type="entry name" value="BCTRLSENSOR"/>
</dbReference>
<dbReference type="Proteomes" id="UP000076643">
    <property type="component" value="Unassembled WGS sequence"/>
</dbReference>
<evidence type="ECO:0000256" key="5">
    <source>
        <dbReference type="SAM" id="Coils"/>
    </source>
</evidence>
<dbReference type="CDD" id="cd00075">
    <property type="entry name" value="HATPase"/>
    <property type="match status" value="1"/>
</dbReference>
<accession>A0A166V0Q9</accession>
<dbReference type="AlphaFoldDB" id="A0A166V0Q9"/>
<evidence type="ECO:0000259" key="7">
    <source>
        <dbReference type="PROSITE" id="PS50109"/>
    </source>
</evidence>
<evidence type="ECO:0000313" key="10">
    <source>
        <dbReference type="Proteomes" id="UP000076643"/>
    </source>
</evidence>
<dbReference type="PANTHER" id="PTHR43065:SF47">
    <property type="match status" value="1"/>
</dbReference>
<dbReference type="PROSITE" id="PS50113">
    <property type="entry name" value="PAC"/>
    <property type="match status" value="1"/>
</dbReference>
<dbReference type="InterPro" id="IPR036890">
    <property type="entry name" value="HATPase_C_sf"/>
</dbReference>
<evidence type="ECO:0000259" key="8">
    <source>
        <dbReference type="PROSITE" id="PS50113"/>
    </source>
</evidence>
<dbReference type="PANTHER" id="PTHR43065">
    <property type="entry name" value="SENSOR HISTIDINE KINASE"/>
    <property type="match status" value="1"/>
</dbReference>
<evidence type="ECO:0000256" key="4">
    <source>
        <dbReference type="PROSITE-ProRule" id="PRU00339"/>
    </source>
</evidence>
<reference evidence="9 10" key="1">
    <citation type="submission" date="2013-07" db="EMBL/GenBank/DDBJ databases">
        <title>Comparative Genomic and Metabolomic Analysis of Twelve Strains of Pseudoalteromonas luteoviolacea.</title>
        <authorList>
            <person name="Vynne N.G."/>
            <person name="Mansson M."/>
            <person name="Gram L."/>
        </authorList>
    </citation>
    <scope>NUCLEOTIDE SEQUENCE [LARGE SCALE GENOMIC DNA]</scope>
    <source>
        <strain evidence="9 10">DSM 6061</strain>
    </source>
</reference>
<evidence type="ECO:0000313" key="9">
    <source>
        <dbReference type="EMBL" id="KZN31609.1"/>
    </source>
</evidence>
<dbReference type="InterPro" id="IPR013655">
    <property type="entry name" value="PAS_fold_3"/>
</dbReference>
<dbReference type="SMART" id="SM00387">
    <property type="entry name" value="HATPase_c"/>
    <property type="match status" value="1"/>
</dbReference>
<dbReference type="Gene3D" id="3.30.450.20">
    <property type="entry name" value="PAS domain"/>
    <property type="match status" value="1"/>
</dbReference>
<dbReference type="InterPro" id="IPR011990">
    <property type="entry name" value="TPR-like_helical_dom_sf"/>
</dbReference>
<dbReference type="SMART" id="SM00086">
    <property type="entry name" value="PAC"/>
    <property type="match status" value="1"/>
</dbReference>
<feature type="domain" description="PAC" evidence="8">
    <location>
        <begin position="567"/>
        <end position="620"/>
    </location>
</feature>
<dbReference type="Pfam" id="PF08447">
    <property type="entry name" value="PAS_3"/>
    <property type="match status" value="1"/>
</dbReference>
<dbReference type="Pfam" id="PF02518">
    <property type="entry name" value="HATPase_c"/>
    <property type="match status" value="1"/>
</dbReference>
<dbReference type="InterPro" id="IPR000014">
    <property type="entry name" value="PAS"/>
</dbReference>
<dbReference type="InterPro" id="IPR005467">
    <property type="entry name" value="His_kinase_dom"/>
</dbReference>
<dbReference type="InterPro" id="IPR004358">
    <property type="entry name" value="Sig_transdc_His_kin-like_C"/>
</dbReference>
<dbReference type="PROSITE" id="PS50005">
    <property type="entry name" value="TPR"/>
    <property type="match status" value="2"/>
</dbReference>
<keyword evidence="5" id="KW-0175">Coiled coil</keyword>
<dbReference type="Gene3D" id="1.25.40.10">
    <property type="entry name" value="Tetratricopeptide repeat domain"/>
    <property type="match status" value="2"/>
</dbReference>
<feature type="coiled-coil region" evidence="5">
    <location>
        <begin position="622"/>
        <end position="656"/>
    </location>
</feature>
<dbReference type="GO" id="GO:0000155">
    <property type="term" value="F:phosphorelay sensor kinase activity"/>
    <property type="evidence" value="ECO:0007669"/>
    <property type="project" value="InterPro"/>
</dbReference>
<dbReference type="Gene3D" id="3.30.565.10">
    <property type="entry name" value="Histidine kinase-like ATPase, C-terminal domain"/>
    <property type="match status" value="1"/>
</dbReference>
<keyword evidence="6" id="KW-1133">Transmembrane helix</keyword>
<proteinExistence type="predicted"/>
<dbReference type="InterPro" id="IPR019734">
    <property type="entry name" value="TPR_rpt"/>
</dbReference>
<dbReference type="InterPro" id="IPR035965">
    <property type="entry name" value="PAS-like_dom_sf"/>
</dbReference>
<keyword evidence="3" id="KW-0597">Phosphoprotein</keyword>
<comment type="caution">
    <text evidence="9">The sequence shown here is derived from an EMBL/GenBank/DDBJ whole genome shotgun (WGS) entry which is preliminary data.</text>
</comment>
<dbReference type="SMART" id="SM00028">
    <property type="entry name" value="TPR"/>
    <property type="match status" value="8"/>
</dbReference>
<gene>
    <name evidence="9" type="ORF">N475_22935</name>
</gene>
<dbReference type="Pfam" id="PF13424">
    <property type="entry name" value="TPR_12"/>
    <property type="match status" value="2"/>
</dbReference>
<evidence type="ECO:0000256" key="6">
    <source>
        <dbReference type="SAM" id="Phobius"/>
    </source>
</evidence>
<organism evidence="9 10">
    <name type="scientific">Pseudoalteromonas luteoviolacea DSM 6061</name>
    <dbReference type="NCBI Taxonomy" id="1365250"/>
    <lineage>
        <taxon>Bacteria</taxon>
        <taxon>Pseudomonadati</taxon>
        <taxon>Pseudomonadota</taxon>
        <taxon>Gammaproteobacteria</taxon>
        <taxon>Alteromonadales</taxon>
        <taxon>Pseudoalteromonadaceae</taxon>
        <taxon>Pseudoalteromonas</taxon>
    </lineage>
</organism>
<feature type="repeat" description="TPR" evidence="4">
    <location>
        <begin position="253"/>
        <end position="286"/>
    </location>
</feature>
<keyword evidence="6" id="KW-0472">Membrane</keyword>
<dbReference type="SUPFAM" id="SSF47384">
    <property type="entry name" value="Homodimeric domain of signal transducing histidine kinase"/>
    <property type="match status" value="1"/>
</dbReference>
<dbReference type="PATRIC" id="fig|1365250.3.peg.4540"/>
<feature type="repeat" description="TPR" evidence="4">
    <location>
        <begin position="293"/>
        <end position="326"/>
    </location>
</feature>
<dbReference type="InterPro" id="IPR003594">
    <property type="entry name" value="HATPase_dom"/>
</dbReference>
<keyword evidence="10" id="KW-1185">Reference proteome</keyword>
<evidence type="ECO:0000256" key="3">
    <source>
        <dbReference type="ARBA" id="ARBA00022553"/>
    </source>
</evidence>
<evidence type="ECO:0000256" key="1">
    <source>
        <dbReference type="ARBA" id="ARBA00000085"/>
    </source>
</evidence>
<dbReference type="CDD" id="cd00082">
    <property type="entry name" value="HisKA"/>
    <property type="match status" value="1"/>
</dbReference>
<comment type="catalytic activity">
    <reaction evidence="1">
        <text>ATP + protein L-histidine = ADP + protein N-phospho-L-histidine.</text>
        <dbReference type="EC" id="2.7.13.3"/>
    </reaction>
</comment>
<dbReference type="EC" id="2.7.13.3" evidence="2"/>
<protein>
    <recommendedName>
        <fullName evidence="2">histidine kinase</fullName>
        <ecNumber evidence="2">2.7.13.3</ecNumber>
    </recommendedName>
</protein>
<dbReference type="CDD" id="cd00130">
    <property type="entry name" value="PAS"/>
    <property type="match status" value="1"/>
</dbReference>
<dbReference type="NCBIfam" id="TIGR00229">
    <property type="entry name" value="sensory_box"/>
    <property type="match status" value="1"/>
</dbReference>
<feature type="domain" description="Histidine kinase" evidence="7">
    <location>
        <begin position="672"/>
        <end position="899"/>
    </location>
</feature>
<dbReference type="InterPro" id="IPR036097">
    <property type="entry name" value="HisK_dim/P_sf"/>
</dbReference>
<name>A0A166V0Q9_9GAMM</name>
<dbReference type="InterPro" id="IPR001610">
    <property type="entry name" value="PAC"/>
</dbReference>
<dbReference type="SUPFAM" id="SSF48452">
    <property type="entry name" value="TPR-like"/>
    <property type="match status" value="3"/>
</dbReference>
<sequence>MENKIESSEGSDKIDAIIDFVKTHYHFNTQPSILHGEAGLELLPMYGSDKQSSELHSYLARAYFAYGDLVRADALIKVALSTAQRSANKEALVLAKLISAGIELRNKHIAESRQLTNEAITLATAIGHNLHLASAYRISGNLNVKVKDYEAALSDYLYSLDIYKRLNNQSGVASLNQRLASLYRTMNLYEKVLFHQNQAIDISLSLNNEANLAIYYSNMGTYLEEVSDYARSIEMHLKSLAIKEKLGYQLGAIHTYNRLGSVYRLAGDYQSAEESLLKALELKKALDRPDPNVSTFLDLGRLYIKTGKLDLAEDYLSKSIPLYQGSRWEDRIAEIYHAFADLHLQRNNPKLAVQAYKSAIDIAKKHDRDAFLIDYYYELSEVLETQGDVAQALAFLKSHNELKSKWDSINNQYLIRSLAIEFGVTEKRREIAALIQQNQIKDLELKQQASRQQFIFISLLLAFIVFSFVYFWRSKNRQLEVEKTALKQISEAKERLTFALWGSGDELWDWDLQTGIITRDNQACDLRLPSEYIGMDLEKIRPVVHPDDFTILQERFSQHLKGESDYYEVNYRVLTQTGDWLWVLDRGKVTALNEVGEPLRVSGTIKDISRIKSSEFALAELNATLEQRVEERTNSLQQSRDELATALEELTSAQTSLLEAQKMASLGRLVAGVSHELNTPLGNSVTASSVLQEELTIFKDKLEASKLTLSDTKSFIEVSLSGTALIESNLGRAAQLVKRFKHASAHEYVSNATELNLKDFIYSAIAFHTQDSELTIEINCSDTMQIECDAQALGKVFEDLCKNSLQHGFKKHKGQIIVEVFAESDSLKIVYSDNGIGLEDAALPHIFEPFYTTARNEGSVGLGLYMVFNLVTFVLGGKINRSNDARQGVTFDITLPSQIIMTH</sequence>
<dbReference type="SUPFAM" id="SSF55785">
    <property type="entry name" value="PYP-like sensor domain (PAS domain)"/>
    <property type="match status" value="1"/>
</dbReference>
<dbReference type="Gene3D" id="1.10.287.130">
    <property type="match status" value="1"/>
</dbReference>
<feature type="transmembrane region" description="Helical" evidence="6">
    <location>
        <begin position="454"/>
        <end position="472"/>
    </location>
</feature>
<keyword evidence="4" id="KW-0802">TPR repeat</keyword>